<evidence type="ECO:0000256" key="2">
    <source>
        <dbReference type="ARBA" id="ARBA00022771"/>
    </source>
</evidence>
<evidence type="ECO:0000256" key="4">
    <source>
        <dbReference type="SAM" id="Coils"/>
    </source>
</evidence>
<dbReference type="GO" id="GO:0008270">
    <property type="term" value="F:zinc ion binding"/>
    <property type="evidence" value="ECO:0007669"/>
    <property type="project" value="UniProtKB-KW"/>
</dbReference>
<name>A0AAV2ECD3_9ROSI</name>
<proteinExistence type="predicted"/>
<dbReference type="Proteomes" id="UP001497516">
    <property type="component" value="Chromosome 4"/>
</dbReference>
<evidence type="ECO:0000256" key="3">
    <source>
        <dbReference type="ARBA" id="ARBA00022833"/>
    </source>
</evidence>
<keyword evidence="5" id="KW-0472">Membrane</keyword>
<dbReference type="PANTHER" id="PTHR33248">
    <property type="entry name" value="ZINC ION-BINDING PROTEIN"/>
    <property type="match status" value="1"/>
</dbReference>
<keyword evidence="1" id="KW-0479">Metal-binding</keyword>
<dbReference type="InterPro" id="IPR010666">
    <property type="entry name" value="Znf_GRF"/>
</dbReference>
<dbReference type="AlphaFoldDB" id="A0AAV2ECD3"/>
<protein>
    <recommendedName>
        <fullName evidence="6">GRF-type domain-containing protein</fullName>
    </recommendedName>
</protein>
<feature type="transmembrane region" description="Helical" evidence="5">
    <location>
        <begin position="110"/>
        <end position="132"/>
    </location>
</feature>
<evidence type="ECO:0000259" key="6">
    <source>
        <dbReference type="Pfam" id="PF06839"/>
    </source>
</evidence>
<evidence type="ECO:0000256" key="1">
    <source>
        <dbReference type="ARBA" id="ARBA00022723"/>
    </source>
</evidence>
<keyword evidence="5" id="KW-1133">Transmembrane helix</keyword>
<feature type="coiled-coil region" evidence="4">
    <location>
        <begin position="67"/>
        <end position="108"/>
    </location>
</feature>
<dbReference type="Pfam" id="PF06839">
    <property type="entry name" value="Zn_ribbon_GRF"/>
    <property type="match status" value="1"/>
</dbReference>
<keyword evidence="5" id="KW-0812">Transmembrane</keyword>
<feature type="domain" description="GRF-type" evidence="6">
    <location>
        <begin position="22"/>
        <end position="61"/>
    </location>
</feature>
<accession>A0AAV2ECD3</accession>
<sequence>MSQRGASSSRSENAQNSLGEVACYHNAPCVTNRSRKSGRMFYGCPHWKDPSKNCKFFMWVEGAAVDEVDERREILRLEESLRLAEAKAERRKKERKIIEEELRRVNQDVIAIRQMFIVVFLLNALLLVVMLMNRWGMY</sequence>
<evidence type="ECO:0000313" key="8">
    <source>
        <dbReference type="Proteomes" id="UP001497516"/>
    </source>
</evidence>
<dbReference type="EMBL" id="OZ034817">
    <property type="protein sequence ID" value="CAL1383621.1"/>
    <property type="molecule type" value="Genomic_DNA"/>
</dbReference>
<keyword evidence="3" id="KW-0862">Zinc</keyword>
<evidence type="ECO:0000313" key="7">
    <source>
        <dbReference type="EMBL" id="CAL1383621.1"/>
    </source>
</evidence>
<keyword evidence="8" id="KW-1185">Reference proteome</keyword>
<evidence type="ECO:0000256" key="5">
    <source>
        <dbReference type="SAM" id="Phobius"/>
    </source>
</evidence>
<keyword evidence="4" id="KW-0175">Coiled coil</keyword>
<organism evidence="7 8">
    <name type="scientific">Linum trigynum</name>
    <dbReference type="NCBI Taxonomy" id="586398"/>
    <lineage>
        <taxon>Eukaryota</taxon>
        <taxon>Viridiplantae</taxon>
        <taxon>Streptophyta</taxon>
        <taxon>Embryophyta</taxon>
        <taxon>Tracheophyta</taxon>
        <taxon>Spermatophyta</taxon>
        <taxon>Magnoliopsida</taxon>
        <taxon>eudicotyledons</taxon>
        <taxon>Gunneridae</taxon>
        <taxon>Pentapetalae</taxon>
        <taxon>rosids</taxon>
        <taxon>fabids</taxon>
        <taxon>Malpighiales</taxon>
        <taxon>Linaceae</taxon>
        <taxon>Linum</taxon>
    </lineage>
</organism>
<reference evidence="7 8" key="1">
    <citation type="submission" date="2024-04" db="EMBL/GenBank/DDBJ databases">
        <authorList>
            <person name="Fracassetti M."/>
        </authorList>
    </citation>
    <scope>NUCLEOTIDE SEQUENCE [LARGE SCALE GENOMIC DNA]</scope>
</reference>
<gene>
    <name evidence="7" type="ORF">LTRI10_LOCUS24883</name>
</gene>
<keyword evidence="2" id="KW-0863">Zinc-finger</keyword>